<dbReference type="SUPFAM" id="SSF52540">
    <property type="entry name" value="P-loop containing nucleoside triphosphate hydrolases"/>
    <property type="match status" value="1"/>
</dbReference>
<reference evidence="3 4" key="1">
    <citation type="submission" date="2020-02" db="EMBL/GenBank/DDBJ databases">
        <title>Characterization of phylogenetic diversity of novel bifidobacterial species isolated in Czech ZOOs.</title>
        <authorList>
            <person name="Lugli G.A."/>
            <person name="Vera N.B."/>
            <person name="Ventura M."/>
        </authorList>
    </citation>
    <scope>NUCLEOTIDE SEQUENCE [LARGE SCALE GENOMIC DNA]</scope>
    <source>
        <strain evidence="3 4">DSM 109963</strain>
    </source>
</reference>
<evidence type="ECO:0000259" key="1">
    <source>
        <dbReference type="Pfam" id="PF13173"/>
    </source>
</evidence>
<evidence type="ECO:0000259" key="2">
    <source>
        <dbReference type="Pfam" id="PF13635"/>
    </source>
</evidence>
<dbReference type="PANTHER" id="PTHR43566:SF2">
    <property type="entry name" value="DUF4143 DOMAIN-CONTAINING PROTEIN"/>
    <property type="match status" value="1"/>
</dbReference>
<dbReference type="Pfam" id="PF13173">
    <property type="entry name" value="AAA_14"/>
    <property type="match status" value="1"/>
</dbReference>
<dbReference type="InterPro" id="IPR027417">
    <property type="entry name" value="P-loop_NTPase"/>
</dbReference>
<name>A0ABX1SXX5_9BIFI</name>
<dbReference type="EMBL" id="JAAIIJ010000026">
    <property type="protein sequence ID" value="NMN02685.1"/>
    <property type="molecule type" value="Genomic_DNA"/>
</dbReference>
<dbReference type="InterPro" id="IPR041682">
    <property type="entry name" value="AAA_14"/>
</dbReference>
<protein>
    <submittedName>
        <fullName evidence="3">ATPase AAA</fullName>
    </submittedName>
</protein>
<accession>A0ABX1SXX5</accession>
<evidence type="ECO:0000313" key="3">
    <source>
        <dbReference type="EMBL" id="NMN02685.1"/>
    </source>
</evidence>
<keyword evidence="4" id="KW-1185">Reference proteome</keyword>
<evidence type="ECO:0000313" key="4">
    <source>
        <dbReference type="Proteomes" id="UP000553756"/>
    </source>
</evidence>
<organism evidence="3 4">
    <name type="scientific">Bifidobacterium panos</name>
    <dbReference type="NCBI Taxonomy" id="2675321"/>
    <lineage>
        <taxon>Bacteria</taxon>
        <taxon>Bacillati</taxon>
        <taxon>Actinomycetota</taxon>
        <taxon>Actinomycetes</taxon>
        <taxon>Bifidobacteriales</taxon>
        <taxon>Bifidobacteriaceae</taxon>
        <taxon>Bifidobacterium</taxon>
    </lineage>
</organism>
<dbReference type="Proteomes" id="UP000553756">
    <property type="component" value="Unassembled WGS sequence"/>
</dbReference>
<feature type="domain" description="AAA" evidence="1">
    <location>
        <begin position="18"/>
        <end position="132"/>
    </location>
</feature>
<feature type="domain" description="DUF4143" evidence="2">
    <location>
        <begin position="174"/>
        <end position="334"/>
    </location>
</feature>
<dbReference type="Pfam" id="PF13635">
    <property type="entry name" value="DUF4143"/>
    <property type="match status" value="1"/>
</dbReference>
<comment type="caution">
    <text evidence="3">The sequence shown here is derived from an EMBL/GenBank/DDBJ whole genome shotgun (WGS) entry which is preliminary data.</text>
</comment>
<gene>
    <name evidence="3" type="ORF">G1C94_1307</name>
</gene>
<proteinExistence type="predicted"/>
<sequence length="391" mass="43963">MIPREVSPLLRNMSRWFPVLSVTGPRQSGKSTILKDQFPDYEYLNLETRNLRISAQEDPVGFIHGRGEHLFIDEAQYAPEIFAEIQAASDERGSMGQYVLSGSQNFLLLHRIDESLAGRVGVVQLLPLSYAEASTAETNINLDDFMFRGGYPHLYEVDMPPNLYFRSYITTYVQRDVSGLVSPENLTAFRTFLRLCAHSAGQLLNIAHLAAEAGITYKTAKAWLSLLESSYILFLLPPYASNARKRLTKTPKLYFHDTGLLSYLLGLTSVERLLESDRRGDVFENLIIEETLKRHLNAGVEPQLCFYRDSNGVEVDLVDMSDPQKTTLIEIKSGQTARGTFARHLSTVGNELGVAPQRRYVVYRGGEEFASRDAVFLPAQHYLSGGEPREA</sequence>
<dbReference type="PANTHER" id="PTHR43566">
    <property type="entry name" value="CONSERVED PROTEIN"/>
    <property type="match status" value="1"/>
</dbReference>
<dbReference type="RefSeq" id="WP_172146730.1">
    <property type="nucleotide sequence ID" value="NZ_JAAIIJ010000026.1"/>
</dbReference>
<dbReference type="InterPro" id="IPR025420">
    <property type="entry name" value="DUF4143"/>
</dbReference>